<name>A0A6L6GBE0_9GAMM</name>
<dbReference type="Pfam" id="PF05866">
    <property type="entry name" value="RusA"/>
    <property type="match status" value="1"/>
</dbReference>
<protein>
    <submittedName>
        <fullName evidence="1">RusA family crossover junction endodeoxyribonuclease</fullName>
    </submittedName>
</protein>
<dbReference type="AlphaFoldDB" id="A0A6L6GBE0"/>
<dbReference type="GO" id="GO:0006310">
    <property type="term" value="P:DNA recombination"/>
    <property type="evidence" value="ECO:0007669"/>
    <property type="project" value="InterPro"/>
</dbReference>
<dbReference type="InterPro" id="IPR008822">
    <property type="entry name" value="Endonuclease_RusA-like"/>
</dbReference>
<evidence type="ECO:0000313" key="2">
    <source>
        <dbReference type="Proteomes" id="UP000473854"/>
    </source>
</evidence>
<dbReference type="EMBL" id="WLYL01000001">
    <property type="protein sequence ID" value="MTD09880.1"/>
    <property type="molecule type" value="Genomic_DNA"/>
</dbReference>
<accession>A0A6L6GBE0</accession>
<organism evidence="1 2">
    <name type="scientific">Acinetobacter faecalis</name>
    <dbReference type="NCBI Taxonomy" id="2665161"/>
    <lineage>
        <taxon>Bacteria</taxon>
        <taxon>Pseudomonadati</taxon>
        <taxon>Pseudomonadota</taxon>
        <taxon>Gammaproteobacteria</taxon>
        <taxon>Moraxellales</taxon>
        <taxon>Moraxellaceae</taxon>
        <taxon>Acinetobacter</taxon>
    </lineage>
</organism>
<sequence>MTSISLAQFRQLQGVGKPAPKKKRNPDPAPKIPAHLIKGFASDGLFEDDLLKCEVEIVPPSVNNYWLDSGKGRKRLSLRAKHFTAVMRRFINPLGFDGQVSLNVQFAPSNAKVRDLDNMLKPILDSLSKCGLILDDRQVKDLAIRELPKGKEPKLIIYVAKLGV</sequence>
<dbReference type="GO" id="GO:0000287">
    <property type="term" value="F:magnesium ion binding"/>
    <property type="evidence" value="ECO:0007669"/>
    <property type="project" value="InterPro"/>
</dbReference>
<dbReference type="Gene3D" id="3.30.1330.70">
    <property type="entry name" value="Holliday junction resolvase RusA"/>
    <property type="match status" value="1"/>
</dbReference>
<gene>
    <name evidence="1" type="ORF">GIX10_00215</name>
</gene>
<dbReference type="SUPFAM" id="SSF103084">
    <property type="entry name" value="Holliday junction resolvase RusA"/>
    <property type="match status" value="1"/>
</dbReference>
<evidence type="ECO:0000313" key="1">
    <source>
        <dbReference type="EMBL" id="MTD09880.1"/>
    </source>
</evidence>
<dbReference type="InterPro" id="IPR036614">
    <property type="entry name" value="RusA-like_sf"/>
</dbReference>
<dbReference type="RefSeq" id="WP_154771562.1">
    <property type="nucleotide sequence ID" value="NZ_WLYL01000001.1"/>
</dbReference>
<dbReference type="Proteomes" id="UP000473854">
    <property type="component" value="Unassembled WGS sequence"/>
</dbReference>
<reference evidence="1 2" key="1">
    <citation type="submission" date="2019-11" db="EMBL/GenBank/DDBJ databases">
        <authorList>
            <person name="An D."/>
        </authorList>
    </citation>
    <scope>NUCLEOTIDE SEQUENCE [LARGE SCALE GENOMIC DNA]</scope>
    <source>
        <strain evidence="1 2">YIM 103518</strain>
    </source>
</reference>
<comment type="caution">
    <text evidence="1">The sequence shown here is derived from an EMBL/GenBank/DDBJ whole genome shotgun (WGS) entry which is preliminary data.</text>
</comment>
<dbReference type="GO" id="GO:0006281">
    <property type="term" value="P:DNA repair"/>
    <property type="evidence" value="ECO:0007669"/>
    <property type="project" value="InterPro"/>
</dbReference>
<proteinExistence type="predicted"/>